<dbReference type="AlphaFoldDB" id="A0A9D2JFL5"/>
<feature type="transmembrane region" description="Helical" evidence="1">
    <location>
        <begin position="225"/>
        <end position="245"/>
    </location>
</feature>
<feature type="transmembrane region" description="Helical" evidence="1">
    <location>
        <begin position="300"/>
        <end position="317"/>
    </location>
</feature>
<keyword evidence="1" id="KW-0472">Membrane</keyword>
<comment type="caution">
    <text evidence="2">The sequence shown here is derived from an EMBL/GenBank/DDBJ whole genome shotgun (WGS) entry which is preliminary data.</text>
</comment>
<gene>
    <name evidence="2" type="ORF">H9810_02015</name>
</gene>
<feature type="transmembrane region" description="Helical" evidence="1">
    <location>
        <begin position="420"/>
        <end position="445"/>
    </location>
</feature>
<name>A0A9D2JFL5_9FIRM</name>
<protein>
    <submittedName>
        <fullName evidence="2">Uncharacterized protein</fullName>
    </submittedName>
</protein>
<dbReference type="EMBL" id="DXBO01000027">
    <property type="protein sequence ID" value="HIZ47482.1"/>
    <property type="molecule type" value="Genomic_DNA"/>
</dbReference>
<feature type="transmembrane region" description="Helical" evidence="1">
    <location>
        <begin position="195"/>
        <end position="213"/>
    </location>
</feature>
<feature type="transmembrane region" description="Helical" evidence="1">
    <location>
        <begin position="270"/>
        <end position="288"/>
    </location>
</feature>
<evidence type="ECO:0000313" key="2">
    <source>
        <dbReference type="EMBL" id="HIZ47482.1"/>
    </source>
</evidence>
<feature type="transmembrane region" description="Helical" evidence="1">
    <location>
        <begin position="396"/>
        <end position="413"/>
    </location>
</feature>
<feature type="transmembrane region" description="Helical" evidence="1">
    <location>
        <begin position="29"/>
        <end position="46"/>
    </location>
</feature>
<accession>A0A9D2JFL5</accession>
<feature type="transmembrane region" description="Helical" evidence="1">
    <location>
        <begin position="465"/>
        <end position="482"/>
    </location>
</feature>
<evidence type="ECO:0000256" key="1">
    <source>
        <dbReference type="SAM" id="Phobius"/>
    </source>
</evidence>
<keyword evidence="1" id="KW-0812">Transmembrane</keyword>
<reference evidence="2" key="1">
    <citation type="journal article" date="2021" name="PeerJ">
        <title>Extensive microbial diversity within the chicken gut microbiome revealed by metagenomics and culture.</title>
        <authorList>
            <person name="Gilroy R."/>
            <person name="Ravi A."/>
            <person name="Getino M."/>
            <person name="Pursley I."/>
            <person name="Horton D.L."/>
            <person name="Alikhan N.F."/>
            <person name="Baker D."/>
            <person name="Gharbi K."/>
            <person name="Hall N."/>
            <person name="Watson M."/>
            <person name="Adriaenssens E.M."/>
            <person name="Foster-Nyarko E."/>
            <person name="Jarju S."/>
            <person name="Secka A."/>
            <person name="Antonio M."/>
            <person name="Oren A."/>
            <person name="Chaudhuri R.R."/>
            <person name="La Ragione R."/>
            <person name="Hildebrand F."/>
            <person name="Pallen M.J."/>
        </authorList>
    </citation>
    <scope>NUCLEOTIDE SEQUENCE</scope>
    <source>
        <strain evidence="2">3436</strain>
    </source>
</reference>
<feature type="transmembrane region" description="Helical" evidence="1">
    <location>
        <begin position="510"/>
        <end position="527"/>
    </location>
</feature>
<proteinExistence type="predicted"/>
<feature type="transmembrane region" description="Helical" evidence="1">
    <location>
        <begin position="169"/>
        <end position="189"/>
    </location>
</feature>
<organism evidence="2 3">
    <name type="scientific">Candidatus Gemmiger excrementavium</name>
    <dbReference type="NCBI Taxonomy" id="2838608"/>
    <lineage>
        <taxon>Bacteria</taxon>
        <taxon>Bacillati</taxon>
        <taxon>Bacillota</taxon>
        <taxon>Clostridia</taxon>
        <taxon>Eubacteriales</taxon>
        <taxon>Gemmiger</taxon>
    </lineage>
</organism>
<reference evidence="2" key="2">
    <citation type="submission" date="2021-04" db="EMBL/GenBank/DDBJ databases">
        <authorList>
            <person name="Gilroy R."/>
        </authorList>
    </citation>
    <scope>NUCLEOTIDE SEQUENCE</scope>
    <source>
        <strain evidence="2">3436</strain>
    </source>
</reference>
<dbReference type="Proteomes" id="UP000824031">
    <property type="component" value="Unassembled WGS sequence"/>
</dbReference>
<feature type="transmembrane region" description="Helical" evidence="1">
    <location>
        <begin position="84"/>
        <end position="105"/>
    </location>
</feature>
<feature type="transmembrane region" description="Helical" evidence="1">
    <location>
        <begin position="51"/>
        <end position="72"/>
    </location>
</feature>
<keyword evidence="1" id="KW-1133">Transmembrane helix</keyword>
<evidence type="ECO:0000313" key="3">
    <source>
        <dbReference type="Proteomes" id="UP000824031"/>
    </source>
</evidence>
<sequence length="696" mass="75758">MELLCVLAALLALFLLCAALTRKARVPAALAPLTALSAIASVLTLAGMAGVLYPVTWVLYIACAAAGVWAFWPQKGQTPDGKALFTPGSVLFWGMALAFAVYFFVRQPIASGYDELSLWATAVKVTKVDNSLYSTATLGTPWAVTQNPGLPLLSYFFQFLGSYADWKTYLAYDVLYFACFAAVLGALPWGKWRVAVPLAAVLWCTPFFFTIYNHTIYLADTYLTTYGDVPAGLVFGGAVAAWLALRQTDGPRWVVLPVLALAANLKANDFVLSLAAAGLIAVDAWLFCDGPFRQGLARRTGFAAACFAAPMAVYYLWNVRYVGWLVARNASEGGVGETSASLGQVVVNGVKILLGQPVEGFFAERQPQFLQAMADMGHQFWTSDGKLSMIGQGRNVVGLILLVFALAAVVAAGRQLKARIAVLAGLSTLCFVGYNLMLALSYGFIFKDFQAASLQDYNRYIYSYYIGWFLMALACLAVALLPQMRRQIQLVKEKDGPTAVFRSNLYTPRWGLAGQGAVLLLAAAMLFRQGQIVLPQLSVLGFADSEFADRRNIRAEADLVCSYLTEEDRVFFVSQGDNGERWFSAVFDFYPVLVDYSGIVSEMIGGGGELGLPELKPDEEGPKNFYYHGFTADELDAIVRGNGCTVLYLQTIDDIFVQSYAELFTDGLAAVQNGETLLYRVTDAGFAPMEMEVSSP</sequence>